<feature type="transmembrane region" description="Helical" evidence="2">
    <location>
        <begin position="98"/>
        <end position="118"/>
    </location>
</feature>
<dbReference type="InterPro" id="IPR046672">
    <property type="entry name" value="DUF6542"/>
</dbReference>
<keyword evidence="2" id="KW-0472">Membrane</keyword>
<organism evidence="4 5">
    <name type="scientific">Streptomyces johnsoniae</name>
    <dbReference type="NCBI Taxonomy" id="3075532"/>
    <lineage>
        <taxon>Bacteria</taxon>
        <taxon>Bacillati</taxon>
        <taxon>Actinomycetota</taxon>
        <taxon>Actinomycetes</taxon>
        <taxon>Kitasatosporales</taxon>
        <taxon>Streptomycetaceae</taxon>
        <taxon>Streptomyces</taxon>
    </lineage>
</organism>
<accession>A0ABU2S243</accession>
<feature type="domain" description="DUF6542" evidence="3">
    <location>
        <begin position="45"/>
        <end position="146"/>
    </location>
</feature>
<evidence type="ECO:0000259" key="3">
    <source>
        <dbReference type="Pfam" id="PF20177"/>
    </source>
</evidence>
<evidence type="ECO:0000313" key="5">
    <source>
        <dbReference type="Proteomes" id="UP001183615"/>
    </source>
</evidence>
<feature type="compositionally biased region" description="Low complexity" evidence="1">
    <location>
        <begin position="14"/>
        <end position="25"/>
    </location>
</feature>
<dbReference type="Proteomes" id="UP001183615">
    <property type="component" value="Unassembled WGS sequence"/>
</dbReference>
<evidence type="ECO:0000313" key="4">
    <source>
        <dbReference type="EMBL" id="MDT0443005.1"/>
    </source>
</evidence>
<dbReference type="EMBL" id="JAVREV010000005">
    <property type="protein sequence ID" value="MDT0443005.1"/>
    <property type="molecule type" value="Genomic_DNA"/>
</dbReference>
<feature type="region of interest" description="Disordered" evidence="1">
    <location>
        <begin position="1"/>
        <end position="44"/>
    </location>
</feature>
<feature type="transmembrane region" description="Helical" evidence="2">
    <location>
        <begin position="46"/>
        <end position="63"/>
    </location>
</feature>
<name>A0ABU2S243_9ACTN</name>
<dbReference type="Pfam" id="PF20177">
    <property type="entry name" value="DUF6542"/>
    <property type="match status" value="1"/>
</dbReference>
<gene>
    <name evidence="4" type="ORF">RM779_10400</name>
</gene>
<keyword evidence="2" id="KW-0812">Transmembrane</keyword>
<proteinExistence type="predicted"/>
<feature type="compositionally biased region" description="Basic and acidic residues" evidence="1">
    <location>
        <begin position="1"/>
        <end position="13"/>
    </location>
</feature>
<keyword evidence="5" id="KW-1185">Reference proteome</keyword>
<evidence type="ECO:0000256" key="1">
    <source>
        <dbReference type="SAM" id="MobiDB-lite"/>
    </source>
</evidence>
<protein>
    <recommendedName>
        <fullName evidence="3">DUF6542 domain-containing protein</fullName>
    </recommendedName>
</protein>
<keyword evidence="2" id="KW-1133">Transmembrane helix</keyword>
<feature type="transmembrane region" description="Helical" evidence="2">
    <location>
        <begin position="75"/>
        <end position="91"/>
    </location>
</feature>
<evidence type="ECO:0000256" key="2">
    <source>
        <dbReference type="SAM" id="Phobius"/>
    </source>
</evidence>
<dbReference type="RefSeq" id="WP_311617388.1">
    <property type="nucleotide sequence ID" value="NZ_JAVREV010000005.1"/>
</dbReference>
<feature type="transmembrane region" description="Helical" evidence="2">
    <location>
        <begin position="124"/>
        <end position="144"/>
    </location>
</feature>
<comment type="caution">
    <text evidence="4">The sequence shown here is derived from an EMBL/GenBank/DDBJ whole genome shotgun (WGS) entry which is preliminary data.</text>
</comment>
<reference evidence="5" key="1">
    <citation type="submission" date="2023-07" db="EMBL/GenBank/DDBJ databases">
        <title>30 novel species of actinomycetes from the DSMZ collection.</title>
        <authorList>
            <person name="Nouioui I."/>
        </authorList>
    </citation>
    <scope>NUCLEOTIDE SEQUENCE [LARGE SCALE GENOMIC DNA]</scope>
    <source>
        <strain evidence="5">DSM 41886</strain>
    </source>
</reference>
<sequence length="166" mass="17565">MEHTTHTTRDARRPQAAVRTRVPRPAGRPAPRPGPRQRRRLPRPRLTGLGCGVLATVTMVAAARCCELLGGAPTLYGVLFVAACVAAAVWVRPADLVCAPIAAPIAFATGLLASAGPADTVTQLALRAPWVFLGTLAAVVITLVRKGSDLLRRRLARRRGGGRVSR</sequence>